<gene>
    <name evidence="2" type="ORF">G5C60_04850</name>
</gene>
<dbReference type="InterPro" id="IPR029063">
    <property type="entry name" value="SAM-dependent_MTases_sf"/>
</dbReference>
<keyword evidence="2" id="KW-0489">Methyltransferase</keyword>
<comment type="caution">
    <text evidence="2">The sequence shown here is derived from an EMBL/GenBank/DDBJ whole genome shotgun (WGS) entry which is preliminary data.</text>
</comment>
<dbReference type="AlphaFoldDB" id="A0A6G4UZ21"/>
<evidence type="ECO:0000313" key="2">
    <source>
        <dbReference type="EMBL" id="NGO06999.1"/>
    </source>
</evidence>
<dbReference type="Gene3D" id="3.40.50.150">
    <property type="entry name" value="Vaccinia Virus protein VP39"/>
    <property type="match status" value="1"/>
</dbReference>
<sequence length="481" mass="52206">MRVADVADALSRLPEVAAWQWVPGSEGDTLLIAGPVDDARGDDRGADTGWAEQAVIDAAASGDAAVTGTDLAQLPALMRLLDETALLTMARVLDRTRLFRDAAPHTAAEVVAALGTAPRHAWIVRRWLRTLAAESRLALDPTTGHYRDLTAPGRAEYARARRTLDEARSGMGYPESMTRFFFAAADRLPLLLQDRTSLQEVLFPEGETDTAEGNYRDNVPSRWANHAAADLIAHEARRRARRREGQGSGSRPLRVLEAGAGVGGTTEAVLSALGSTPVDYLFTDVSRFFLQTSRTRFGTHPGLRQALFDINRDPTAQGFTPASHDVILVANVLHNARHIGRALAALRELLVPDGLLVLVESCREHYQALTSMYLLMSPQADEEGWFTDLRAGQDRVFLTEGEWTRQLDAAGFRPLPVLPPDGHPLTALGQHVVAGRARPGRGRPDPGRVAGALAQLPETARPVRVHAVDRVLPTTMSGASR</sequence>
<dbReference type="CDD" id="cd02440">
    <property type="entry name" value="AdoMet_MTases"/>
    <property type="match status" value="1"/>
</dbReference>
<protein>
    <submittedName>
        <fullName evidence="2">Class I SAM-dependent methyltransferase</fullName>
    </submittedName>
</protein>
<name>A0A6G4UZ21_9ACTN</name>
<proteinExistence type="predicted"/>
<dbReference type="SUPFAM" id="SSF53335">
    <property type="entry name" value="S-adenosyl-L-methionine-dependent methyltransferases"/>
    <property type="match status" value="1"/>
</dbReference>
<dbReference type="InterPro" id="IPR013217">
    <property type="entry name" value="Methyltransf_12"/>
</dbReference>
<keyword evidence="3" id="KW-1185">Reference proteome</keyword>
<dbReference type="EMBL" id="JAAKZY010000009">
    <property type="protein sequence ID" value="NGO06999.1"/>
    <property type="molecule type" value="Genomic_DNA"/>
</dbReference>
<evidence type="ECO:0000259" key="1">
    <source>
        <dbReference type="Pfam" id="PF08242"/>
    </source>
</evidence>
<keyword evidence="2" id="KW-0808">Transferase</keyword>
<evidence type="ECO:0000313" key="3">
    <source>
        <dbReference type="Proteomes" id="UP000472335"/>
    </source>
</evidence>
<dbReference type="RefSeq" id="WP_165254918.1">
    <property type="nucleotide sequence ID" value="NZ_JAAKZY010000009.1"/>
</dbReference>
<dbReference type="GO" id="GO:0032259">
    <property type="term" value="P:methylation"/>
    <property type="evidence" value="ECO:0007669"/>
    <property type="project" value="UniProtKB-KW"/>
</dbReference>
<dbReference type="GO" id="GO:0008168">
    <property type="term" value="F:methyltransferase activity"/>
    <property type="evidence" value="ECO:0007669"/>
    <property type="project" value="UniProtKB-KW"/>
</dbReference>
<dbReference type="Pfam" id="PF08242">
    <property type="entry name" value="Methyltransf_12"/>
    <property type="match status" value="1"/>
</dbReference>
<accession>A0A6G4UZ21</accession>
<feature type="domain" description="Methyltransferase type 12" evidence="1">
    <location>
        <begin position="256"/>
        <end position="356"/>
    </location>
</feature>
<organism evidence="2 3">
    <name type="scientific">Streptomyces scabichelini</name>
    <dbReference type="NCBI Taxonomy" id="2711217"/>
    <lineage>
        <taxon>Bacteria</taxon>
        <taxon>Bacillati</taxon>
        <taxon>Actinomycetota</taxon>
        <taxon>Actinomycetes</taxon>
        <taxon>Kitasatosporales</taxon>
        <taxon>Streptomycetaceae</taxon>
        <taxon>Streptomyces</taxon>
    </lineage>
</organism>
<reference evidence="2 3" key="1">
    <citation type="submission" date="2020-02" db="EMBL/GenBank/DDBJ databases">
        <title>Whole-genome analyses of novel actinobacteria.</title>
        <authorList>
            <person name="Sahin N."/>
            <person name="Gencbay T."/>
        </authorList>
    </citation>
    <scope>NUCLEOTIDE SEQUENCE [LARGE SCALE GENOMIC DNA]</scope>
    <source>
        <strain evidence="2 3">HC44</strain>
    </source>
</reference>
<dbReference type="Proteomes" id="UP000472335">
    <property type="component" value="Unassembled WGS sequence"/>
</dbReference>